<feature type="transmembrane region" description="Helical" evidence="9">
    <location>
        <begin position="317"/>
        <end position="339"/>
    </location>
</feature>
<evidence type="ECO:0000256" key="2">
    <source>
        <dbReference type="ARBA" id="ARBA00004651"/>
    </source>
</evidence>
<comment type="caution">
    <text evidence="9">Lacks conserved residue(s) required for the propagation of feature annotation.</text>
</comment>
<dbReference type="AlphaFoldDB" id="A0A8X6IGB6"/>
<organism evidence="10 11">
    <name type="scientific">Nephila pilipes</name>
    <name type="common">Giant wood spider</name>
    <name type="synonym">Nephila maculata</name>
    <dbReference type="NCBI Taxonomy" id="299642"/>
    <lineage>
        <taxon>Eukaryota</taxon>
        <taxon>Metazoa</taxon>
        <taxon>Ecdysozoa</taxon>
        <taxon>Arthropoda</taxon>
        <taxon>Chelicerata</taxon>
        <taxon>Arachnida</taxon>
        <taxon>Araneae</taxon>
        <taxon>Araneomorphae</taxon>
        <taxon>Entelegynae</taxon>
        <taxon>Araneoidea</taxon>
        <taxon>Nephilidae</taxon>
        <taxon>Nephila</taxon>
    </lineage>
</organism>
<protein>
    <recommendedName>
        <fullName evidence="9">Riboflavin transporter</fullName>
    </recommendedName>
</protein>
<proteinExistence type="inferred from homology"/>
<dbReference type="Proteomes" id="UP000887013">
    <property type="component" value="Unassembled WGS sequence"/>
</dbReference>
<dbReference type="PANTHER" id="PTHR12929">
    <property type="entry name" value="SOLUTE CARRIER FAMILY 52"/>
    <property type="match status" value="1"/>
</dbReference>
<sequence>MCISLADGQRSTEDVLITTVTIEIEGRKFDQELIALPNAKRNRTLLGIDFLKKSGIMLDLRKQQWFFADMPQKQFAFGEHANNQHPVDNLDVNLCTLREEEVFIAKVTPMGADKRISHRNFTVDFLIVLFGICSWVAVNGLWVELPELVNRLPEKWQLASYIVITSQIANLGPILFSAARKIWSQKVLEVPIIHASLAIVIAACVLLSIFWDSTTFILGELHSTALLILAFFLAFVDCTSSLLYLPFIANFKEQYVISYLIGSGLSGPIPGLVAMAQGVGGYTYCKNVTITNSTEFGNVTEYILEPDYPLPRFSPNVFFGILSGQMVISWIAFILLNCLHQATRERVSLIPVSRPSNPAIAENFQTSTASADFSTSIERTNSSQMNLLGAPGLPKSHYYLLLFIQGFLSTIHNGVLLSIQVSGNILILY</sequence>
<reference evidence="10" key="1">
    <citation type="submission" date="2020-08" db="EMBL/GenBank/DDBJ databases">
        <title>Multicomponent nature underlies the extraordinary mechanical properties of spider dragline silk.</title>
        <authorList>
            <person name="Kono N."/>
            <person name="Nakamura H."/>
            <person name="Mori M."/>
            <person name="Yoshida Y."/>
            <person name="Ohtoshi R."/>
            <person name="Malay A.D."/>
            <person name="Moran D.A.P."/>
            <person name="Tomita M."/>
            <person name="Numata K."/>
            <person name="Arakawa K."/>
        </authorList>
    </citation>
    <scope>NUCLEOTIDE SEQUENCE</scope>
</reference>
<comment type="function">
    <text evidence="9">Plasma membrane transporter mediating the uptake by cells of the water soluble vitamin B2/riboflavin that plays a key role in biochemical oxidation-reduction reactions of the carbohydrate, lipid, and amino acid metabolism.</text>
</comment>
<dbReference type="OrthoDB" id="6422079at2759"/>
<comment type="caution">
    <text evidence="10">The sequence shown here is derived from an EMBL/GenBank/DDBJ whole genome shotgun (WGS) entry which is preliminary data.</text>
</comment>
<comment type="catalytic activity">
    <reaction evidence="1 9">
        <text>riboflavin(in) = riboflavin(out)</text>
        <dbReference type="Rhea" id="RHEA:35015"/>
        <dbReference type="ChEBI" id="CHEBI:57986"/>
    </reaction>
</comment>
<dbReference type="Pfam" id="PF06237">
    <property type="entry name" value="SLC52_ribofla_tr"/>
    <property type="match status" value="1"/>
</dbReference>
<evidence type="ECO:0000256" key="1">
    <source>
        <dbReference type="ARBA" id="ARBA00000215"/>
    </source>
</evidence>
<keyword evidence="4 9" id="KW-0813">Transport</keyword>
<evidence type="ECO:0000256" key="9">
    <source>
        <dbReference type="RuleBase" id="RU368035"/>
    </source>
</evidence>
<gene>
    <name evidence="10" type="primary">slc52a3a</name>
    <name evidence="10" type="ORF">NPIL_566261</name>
</gene>
<evidence type="ECO:0000313" key="11">
    <source>
        <dbReference type="Proteomes" id="UP000887013"/>
    </source>
</evidence>
<keyword evidence="5 9" id="KW-1003">Cell membrane</keyword>
<name>A0A8X6IGB6_NEPPI</name>
<accession>A0A8X6IGB6</accession>
<feature type="transmembrane region" description="Helical" evidence="9">
    <location>
        <begin position="158"/>
        <end position="178"/>
    </location>
</feature>
<feature type="transmembrane region" description="Helical" evidence="9">
    <location>
        <begin position="121"/>
        <end position="138"/>
    </location>
</feature>
<evidence type="ECO:0000313" key="10">
    <source>
        <dbReference type="EMBL" id="GFS44759.1"/>
    </source>
</evidence>
<comment type="similarity">
    <text evidence="3 9">Belongs to the riboflavin transporter family.</text>
</comment>
<evidence type="ECO:0000256" key="5">
    <source>
        <dbReference type="ARBA" id="ARBA00022475"/>
    </source>
</evidence>
<feature type="transmembrane region" description="Helical" evidence="9">
    <location>
        <begin position="257"/>
        <end position="276"/>
    </location>
</feature>
<evidence type="ECO:0000256" key="6">
    <source>
        <dbReference type="ARBA" id="ARBA00022692"/>
    </source>
</evidence>
<comment type="subcellular location">
    <subcellularLocation>
        <location evidence="2 9">Cell membrane</location>
        <topology evidence="2 9">Multi-pass membrane protein</topology>
    </subcellularLocation>
</comment>
<keyword evidence="7 9" id="KW-1133">Transmembrane helix</keyword>
<dbReference type="GO" id="GO:0005886">
    <property type="term" value="C:plasma membrane"/>
    <property type="evidence" value="ECO:0007669"/>
    <property type="project" value="UniProtKB-SubCell"/>
</dbReference>
<evidence type="ECO:0000256" key="7">
    <source>
        <dbReference type="ARBA" id="ARBA00022989"/>
    </source>
</evidence>
<dbReference type="PANTHER" id="PTHR12929:SF10">
    <property type="entry name" value="RIBOFLAVIN TRANSPORTER"/>
    <property type="match status" value="1"/>
</dbReference>
<evidence type="ECO:0000256" key="8">
    <source>
        <dbReference type="ARBA" id="ARBA00023136"/>
    </source>
</evidence>
<evidence type="ECO:0000256" key="3">
    <source>
        <dbReference type="ARBA" id="ARBA00006366"/>
    </source>
</evidence>
<dbReference type="EMBL" id="BMAW01044454">
    <property type="protein sequence ID" value="GFS44759.1"/>
    <property type="molecule type" value="Genomic_DNA"/>
</dbReference>
<keyword evidence="8 9" id="KW-0472">Membrane</keyword>
<keyword evidence="11" id="KW-1185">Reference proteome</keyword>
<evidence type="ECO:0000256" key="4">
    <source>
        <dbReference type="ARBA" id="ARBA00022448"/>
    </source>
</evidence>
<dbReference type="InterPro" id="IPR009357">
    <property type="entry name" value="Riboflavin_transptr"/>
</dbReference>
<feature type="transmembrane region" description="Helical" evidence="9">
    <location>
        <begin position="190"/>
        <end position="211"/>
    </location>
</feature>
<dbReference type="GO" id="GO:0032217">
    <property type="term" value="F:riboflavin transmembrane transporter activity"/>
    <property type="evidence" value="ECO:0007669"/>
    <property type="project" value="UniProtKB-UniRule"/>
</dbReference>
<keyword evidence="6 9" id="KW-0812">Transmembrane</keyword>
<feature type="transmembrane region" description="Helical" evidence="9">
    <location>
        <begin position="223"/>
        <end position="245"/>
    </location>
</feature>